<comment type="caution">
    <text evidence="9">The sequence shown here is derived from an EMBL/GenBank/DDBJ whole genome shotgun (WGS) entry which is preliminary data.</text>
</comment>
<keyword evidence="2" id="KW-0645">Protease</keyword>
<dbReference type="AlphaFoldDB" id="A0A0M8MXH3"/>
<feature type="chain" id="PRO_5005818780" evidence="8">
    <location>
        <begin position="26"/>
        <end position="567"/>
    </location>
</feature>
<evidence type="ECO:0000313" key="9">
    <source>
        <dbReference type="EMBL" id="KOS15720.1"/>
    </source>
</evidence>
<evidence type="ECO:0000256" key="5">
    <source>
        <dbReference type="ARBA" id="ARBA00023180"/>
    </source>
</evidence>
<feature type="signal peptide" evidence="8">
    <location>
        <begin position="1"/>
        <end position="25"/>
    </location>
</feature>
<dbReference type="GeneID" id="28728549"/>
<evidence type="ECO:0000256" key="7">
    <source>
        <dbReference type="ARBA" id="ARBA00048461"/>
    </source>
</evidence>
<evidence type="ECO:0000256" key="4">
    <source>
        <dbReference type="ARBA" id="ARBA00022801"/>
    </source>
</evidence>
<dbReference type="InterPro" id="IPR029058">
    <property type="entry name" value="AB_hydrolase_fold"/>
</dbReference>
<comment type="similarity">
    <text evidence="1">Belongs to the peptidase S28 family.</text>
</comment>
<dbReference type="GO" id="GO:0006508">
    <property type="term" value="P:proteolysis"/>
    <property type="evidence" value="ECO:0007669"/>
    <property type="project" value="UniProtKB-KW"/>
</dbReference>
<keyword evidence="4" id="KW-0378">Hydrolase</keyword>
<dbReference type="SUPFAM" id="SSF53474">
    <property type="entry name" value="alpha/beta-Hydrolases"/>
    <property type="match status" value="1"/>
</dbReference>
<gene>
    <name evidence="9" type="ORF">Malapachy_2182</name>
</gene>
<dbReference type="VEuPathDB" id="FungiDB:Malapachy_2182"/>
<evidence type="ECO:0000256" key="8">
    <source>
        <dbReference type="SAM" id="SignalP"/>
    </source>
</evidence>
<dbReference type="RefSeq" id="XP_017993352.1">
    <property type="nucleotide sequence ID" value="XM_018136674.1"/>
</dbReference>
<keyword evidence="5" id="KW-0325">Glycoprotein</keyword>
<dbReference type="Proteomes" id="UP000037751">
    <property type="component" value="Unassembled WGS sequence"/>
</dbReference>
<dbReference type="PANTHER" id="PTHR11010">
    <property type="entry name" value="PROTEASE S28 PRO-X CARBOXYPEPTIDASE-RELATED"/>
    <property type="match status" value="1"/>
</dbReference>
<accession>A0A0M8MXH3</accession>
<name>A0A0M8MXH3_9BASI</name>
<evidence type="ECO:0000313" key="10">
    <source>
        <dbReference type="Proteomes" id="UP000037751"/>
    </source>
</evidence>
<reference evidence="9 10" key="1">
    <citation type="submission" date="2015-07" db="EMBL/GenBank/DDBJ databases">
        <title>Draft Genome Sequence of Malassezia furfur CBS1878 and Malassezia pachydermatis CBS1879.</title>
        <authorList>
            <person name="Triana S."/>
            <person name="Ohm R."/>
            <person name="Gonzalez A."/>
            <person name="DeCock H."/>
            <person name="Restrepo S."/>
            <person name="Celis A."/>
        </authorList>
    </citation>
    <scope>NUCLEOTIDE SEQUENCE [LARGE SCALE GENOMIC DNA]</scope>
    <source>
        <strain evidence="9 10">CBS 1879</strain>
    </source>
</reference>
<keyword evidence="3 8" id="KW-0732">Signal</keyword>
<comment type="catalytic activity">
    <reaction evidence="7">
        <text>a monoacylglycerol + H2O = glycerol + a fatty acid + H(+)</text>
        <dbReference type="Rhea" id="RHEA:15245"/>
        <dbReference type="ChEBI" id="CHEBI:15377"/>
        <dbReference type="ChEBI" id="CHEBI:15378"/>
        <dbReference type="ChEBI" id="CHEBI:17408"/>
        <dbReference type="ChEBI" id="CHEBI:17754"/>
        <dbReference type="ChEBI" id="CHEBI:28868"/>
    </reaction>
</comment>
<dbReference type="Pfam" id="PF05577">
    <property type="entry name" value="Peptidase_S28"/>
    <property type="match status" value="1"/>
</dbReference>
<dbReference type="InterPro" id="IPR008758">
    <property type="entry name" value="Peptidase_S28"/>
</dbReference>
<dbReference type="EMBL" id="LGAV01000002">
    <property type="protein sequence ID" value="KOS15720.1"/>
    <property type="molecule type" value="Genomic_DNA"/>
</dbReference>
<keyword evidence="10" id="KW-1185">Reference proteome</keyword>
<evidence type="ECO:0000256" key="2">
    <source>
        <dbReference type="ARBA" id="ARBA00022670"/>
    </source>
</evidence>
<dbReference type="PANTHER" id="PTHR11010:SF117">
    <property type="entry name" value="SERINE PROTEASE 16"/>
    <property type="match status" value="1"/>
</dbReference>
<proteinExistence type="inferred from homology"/>
<evidence type="ECO:0000256" key="3">
    <source>
        <dbReference type="ARBA" id="ARBA00022729"/>
    </source>
</evidence>
<sequence length="567" mass="63370">MRWDDLQWGTTLLVWILAYCQVGQAMRPSVAWYTSLRNHAGPRLLPDEAPTPTPSNATYQLNTLEQPLDHFGSSTQTTFLQHYALWMDDFHAGSALRTKTPDGREIVPVFVHDTGESTLAQEAQHYNSTILKTLASKTGGIGIFLEHRYYGQSQPRLSDLGNATTWGVDQLQWLNLEQSLEDSVQFLQKVQLPDLPPNADVRFLYHGGSYAGGRAAFLRTRHPDLVFGAISTSGVVAPTVELPNYYYSIVENSDPICMQNLQAAIGEIDQVITPDPRKGSNQTDLDTAKVAALLHLFGLTDDVDLTDFANALTAPLSAFQMQTWQADRPESPWNVFCDTMKNASLAGMIKADFMQDWVTLGNVSDGLLSYSAYFRSVMNGECQGKDLTACVQARPDEFRDDQGQLSANKAWYYQTCTEYGLFQTAPPMPDVTASPPHLSGPKIVSSRLDVNYSQQLCQRGFTPGQKATMPPYPNVTKVLQYGNVHLAYDRLAFINAQRDPWLPVTVHSNEYAFGGARNSTTMRPFLFIPDCWHTCDWIINTDLANEPDNVKSVQQTELQFVQEWLKA</sequence>
<evidence type="ECO:0000256" key="6">
    <source>
        <dbReference type="ARBA" id="ARBA00047591"/>
    </source>
</evidence>
<evidence type="ECO:0000256" key="1">
    <source>
        <dbReference type="ARBA" id="ARBA00011079"/>
    </source>
</evidence>
<dbReference type="Gene3D" id="3.40.50.1820">
    <property type="entry name" value="alpha/beta hydrolase"/>
    <property type="match status" value="2"/>
</dbReference>
<dbReference type="GO" id="GO:0008239">
    <property type="term" value="F:dipeptidyl-peptidase activity"/>
    <property type="evidence" value="ECO:0007669"/>
    <property type="project" value="TreeGrafter"/>
</dbReference>
<dbReference type="OrthoDB" id="2130629at2759"/>
<protein>
    <submittedName>
        <fullName evidence="9">Peptidase s28</fullName>
    </submittedName>
</protein>
<dbReference type="GO" id="GO:0070008">
    <property type="term" value="F:serine-type exopeptidase activity"/>
    <property type="evidence" value="ECO:0007669"/>
    <property type="project" value="InterPro"/>
</dbReference>
<organism evidence="9 10">
    <name type="scientific">Malassezia pachydermatis</name>
    <dbReference type="NCBI Taxonomy" id="77020"/>
    <lineage>
        <taxon>Eukaryota</taxon>
        <taxon>Fungi</taxon>
        <taxon>Dikarya</taxon>
        <taxon>Basidiomycota</taxon>
        <taxon>Ustilaginomycotina</taxon>
        <taxon>Malasseziomycetes</taxon>
        <taxon>Malasseziales</taxon>
        <taxon>Malasseziaceae</taxon>
        <taxon>Malassezia</taxon>
    </lineage>
</organism>
<comment type="catalytic activity">
    <reaction evidence="6">
        <text>a diacylglycerol + H2O = a monoacylglycerol + a fatty acid + H(+)</text>
        <dbReference type="Rhea" id="RHEA:32731"/>
        <dbReference type="ChEBI" id="CHEBI:15377"/>
        <dbReference type="ChEBI" id="CHEBI:15378"/>
        <dbReference type="ChEBI" id="CHEBI:17408"/>
        <dbReference type="ChEBI" id="CHEBI:18035"/>
        <dbReference type="ChEBI" id="CHEBI:28868"/>
    </reaction>
</comment>